<dbReference type="GO" id="GO:0071897">
    <property type="term" value="P:DNA biosynthetic process"/>
    <property type="evidence" value="ECO:0007669"/>
    <property type="project" value="UniProtKB-ARBA"/>
</dbReference>
<dbReference type="InterPro" id="IPR043502">
    <property type="entry name" value="DNA/RNA_pol_sf"/>
</dbReference>
<evidence type="ECO:0000313" key="2">
    <source>
        <dbReference type="EMBL" id="CAG9134182.1"/>
    </source>
</evidence>
<feature type="domain" description="Reverse transcriptase" evidence="1">
    <location>
        <begin position="452"/>
        <end position="743"/>
    </location>
</feature>
<comment type="caution">
    <text evidence="2">The sequence shown here is derived from an EMBL/GenBank/DDBJ whole genome shotgun (WGS) entry which is preliminary data.</text>
</comment>
<dbReference type="CDD" id="cd01650">
    <property type="entry name" value="RT_nLTR_like"/>
    <property type="match status" value="1"/>
</dbReference>
<gene>
    <name evidence="2" type="ORF">PLXY2_LOCUS12428</name>
</gene>
<proteinExistence type="predicted"/>
<dbReference type="SUPFAM" id="SSF56672">
    <property type="entry name" value="DNA/RNA polymerases"/>
    <property type="match status" value="1"/>
</dbReference>
<dbReference type="Proteomes" id="UP000653454">
    <property type="component" value="Unassembled WGS sequence"/>
</dbReference>
<dbReference type="PANTHER" id="PTHR33332">
    <property type="entry name" value="REVERSE TRANSCRIPTASE DOMAIN-CONTAINING PROTEIN"/>
    <property type="match status" value="1"/>
</dbReference>
<dbReference type="AlphaFoldDB" id="A0A8S4G5E6"/>
<evidence type="ECO:0000259" key="1">
    <source>
        <dbReference type="PROSITE" id="PS50878"/>
    </source>
</evidence>
<dbReference type="InterPro" id="IPR036691">
    <property type="entry name" value="Endo/exonu/phosph_ase_sf"/>
</dbReference>
<accession>A0A8S4G5E6</accession>
<reference evidence="2" key="1">
    <citation type="submission" date="2020-11" db="EMBL/GenBank/DDBJ databases">
        <authorList>
            <person name="Whiteford S."/>
        </authorList>
    </citation>
    <scope>NUCLEOTIDE SEQUENCE</scope>
</reference>
<dbReference type="Gene3D" id="3.60.10.10">
    <property type="entry name" value="Endonuclease/exonuclease/phosphatase"/>
    <property type="match status" value="1"/>
</dbReference>
<protein>
    <submittedName>
        <fullName evidence="2">(diamondback moth) hypothetical protein</fullName>
    </submittedName>
</protein>
<dbReference type="InterPro" id="IPR000477">
    <property type="entry name" value="RT_dom"/>
</dbReference>
<organism evidence="2 3">
    <name type="scientific">Plutella xylostella</name>
    <name type="common">Diamondback moth</name>
    <name type="synonym">Plutella maculipennis</name>
    <dbReference type="NCBI Taxonomy" id="51655"/>
    <lineage>
        <taxon>Eukaryota</taxon>
        <taxon>Metazoa</taxon>
        <taxon>Ecdysozoa</taxon>
        <taxon>Arthropoda</taxon>
        <taxon>Hexapoda</taxon>
        <taxon>Insecta</taxon>
        <taxon>Pterygota</taxon>
        <taxon>Neoptera</taxon>
        <taxon>Endopterygota</taxon>
        <taxon>Lepidoptera</taxon>
        <taxon>Glossata</taxon>
        <taxon>Ditrysia</taxon>
        <taxon>Yponomeutoidea</taxon>
        <taxon>Plutellidae</taxon>
        <taxon>Plutella</taxon>
    </lineage>
</organism>
<keyword evidence="3" id="KW-1185">Reference proteome</keyword>
<dbReference type="SUPFAM" id="SSF56219">
    <property type="entry name" value="DNase I-like"/>
    <property type="match status" value="1"/>
</dbReference>
<dbReference type="PROSITE" id="PS50878">
    <property type="entry name" value="RT_POL"/>
    <property type="match status" value="1"/>
</dbReference>
<name>A0A8S4G5E6_PLUXY</name>
<evidence type="ECO:0000313" key="3">
    <source>
        <dbReference type="Proteomes" id="UP000653454"/>
    </source>
</evidence>
<sequence>MAPLTFLQWNARSVAPKKHEISFLINKHSPSLFAISESWLQPNCSFNIPGFISFRDDRPDGHGGTAILTSNRIPSSPIPLPPFDDDVNVIGIQAEGHSGIPGNEYADQLAKRASSDASSDRKYFQIPTYDLLSLPAKDSLTIWQHEWEKSSRLKGRLYFSIQPKVDPYHPPLLVEWQPPRRAAAPAPPAPAPPAPDIFFDTGIAQQWNFGKADFPSLYTSLANIDWSLLYLESDCNNALDIFYKAIRQVIDDCVPRKVRKPISSRYQYPEWYTADLIRDIQLKARLHKRYKSTGLQCDYERFSELRSNVKANIKMAESAYHKRIQHQLSRDPKSFWNLIKSKKSHVNKVIIQRDGVDLTEEEGATEFASYFHSVYSGTRARLDAAAAGRAECAAGAGAAARVHLTALSRADVAAALARLQAKPSAGPDGVPPYVLKDWREAFVGPLHHIFNCSLKTAVYPELWKITRVTPVPKGRVGSDVGGYRPVAVLSVFARVFESALHKTIHSEVKSHISDSQHGFRQNHSTSSNLLHFMSYVTPSVDAGVQVDAAYFDFKKAFDTVDNDVLLNKLAAIGCTPHSLTFFSSYLDNRKQYVQFGSSYSEPYCTYSGVSQGSNLGPLDFLIMINDLPNIVRDATCLLFADDLKLLLRIGDEGDCDRLQEDIDRVVQWSHDNKLQFNSSKCMQISFSRARAPRQRQYTLAGGAALQQVTSVRDLGVRISSDLSFRDHIVDTCKSAFKILGFVLRRCHGFTEISAVKALYNALVRSKLECNAIIWAPHETKYSLMLEKIQNEFLRFLYFKLYGVYPGYPLLYPSLFVTGMVGYTTLAARRDLTLAVTLFKILRGWLINPAILENISLVVPSEGARGLRRRAGRLFSIPQARTNLLAQAPMTRALRVLNKVSEIVDFEQLWFG</sequence>
<dbReference type="EMBL" id="CAJHNJ030000074">
    <property type="protein sequence ID" value="CAG9134182.1"/>
    <property type="molecule type" value="Genomic_DNA"/>
</dbReference>
<dbReference type="Pfam" id="PF00078">
    <property type="entry name" value="RVT_1"/>
    <property type="match status" value="1"/>
</dbReference>